<evidence type="ECO:0000256" key="1">
    <source>
        <dbReference type="SAM" id="MobiDB-lite"/>
    </source>
</evidence>
<feature type="compositionally biased region" description="Basic and acidic residues" evidence="1">
    <location>
        <begin position="51"/>
        <end position="68"/>
    </location>
</feature>
<organism evidence="2 3">
    <name type="scientific">Elysia marginata</name>
    <dbReference type="NCBI Taxonomy" id="1093978"/>
    <lineage>
        <taxon>Eukaryota</taxon>
        <taxon>Metazoa</taxon>
        <taxon>Spiralia</taxon>
        <taxon>Lophotrochozoa</taxon>
        <taxon>Mollusca</taxon>
        <taxon>Gastropoda</taxon>
        <taxon>Heterobranchia</taxon>
        <taxon>Euthyneura</taxon>
        <taxon>Panpulmonata</taxon>
        <taxon>Sacoglossa</taxon>
        <taxon>Placobranchoidea</taxon>
        <taxon>Plakobranchidae</taxon>
        <taxon>Elysia</taxon>
    </lineage>
</organism>
<protein>
    <submittedName>
        <fullName evidence="2">Uncharacterized protein</fullName>
    </submittedName>
</protein>
<dbReference type="EMBL" id="BMAT01002226">
    <property type="protein sequence ID" value="GFS02173.1"/>
    <property type="molecule type" value="Genomic_DNA"/>
</dbReference>
<sequence>MSGCNFLWAIGRECIPEERRARVGRYISASAHGAIYRQDISRRHQQQRGHNRQEDQELDQERDQEKQDVVHMSEDSEVWFVSKSSTTVDFRVKGTGDVSVDGNRLYNQPSSSSNWGNTFDGARRSYFLHTWTGGVSVEYDSEAVEIVRDDYHSTFYRSLLNVDEVNRVLVVDYTSTTAITVANYSYSLPTKMYKSTSTGQCRLTTTTYVDLDVVSNLGVVYVYPMTHGTIPPHHPVDFSRELKFGNYVGKDDPDDLTNFVRSFLSDIKGRLICYVNYKNCSVDQIMELMKVGRFDACFTTSNYVATKLPSRQVLKLTPRATGSPGKFDVISELSEVVERHVFKHPDLQPHHVKVDEQLMGRVLAPIPAEFKSKGATLSGSGGLMNLKSGFEANTAYHVAVVSPGAEVVTWGLAYCDNNGHIHSLFDECMCKKEFMFIKIGPCLIV</sequence>
<proteinExistence type="predicted"/>
<reference evidence="2 3" key="1">
    <citation type="journal article" date="2021" name="Elife">
        <title>Chloroplast acquisition without the gene transfer in kleptoplastic sea slugs, Plakobranchus ocellatus.</title>
        <authorList>
            <person name="Maeda T."/>
            <person name="Takahashi S."/>
            <person name="Yoshida T."/>
            <person name="Shimamura S."/>
            <person name="Takaki Y."/>
            <person name="Nagai Y."/>
            <person name="Toyoda A."/>
            <person name="Suzuki Y."/>
            <person name="Arimoto A."/>
            <person name="Ishii H."/>
            <person name="Satoh N."/>
            <person name="Nishiyama T."/>
            <person name="Hasebe M."/>
            <person name="Maruyama T."/>
            <person name="Minagawa J."/>
            <person name="Obokata J."/>
            <person name="Shigenobu S."/>
        </authorList>
    </citation>
    <scope>NUCLEOTIDE SEQUENCE [LARGE SCALE GENOMIC DNA]</scope>
</reference>
<dbReference type="Proteomes" id="UP000762676">
    <property type="component" value="Unassembled WGS sequence"/>
</dbReference>
<keyword evidence="3" id="KW-1185">Reference proteome</keyword>
<comment type="caution">
    <text evidence="2">The sequence shown here is derived from an EMBL/GenBank/DDBJ whole genome shotgun (WGS) entry which is preliminary data.</text>
</comment>
<gene>
    <name evidence="2" type="ORF">ElyMa_001116500</name>
</gene>
<evidence type="ECO:0000313" key="3">
    <source>
        <dbReference type="Proteomes" id="UP000762676"/>
    </source>
</evidence>
<dbReference type="AlphaFoldDB" id="A0AAV4HVD1"/>
<feature type="region of interest" description="Disordered" evidence="1">
    <location>
        <begin position="37"/>
        <end position="68"/>
    </location>
</feature>
<name>A0AAV4HVD1_9GAST</name>
<accession>A0AAV4HVD1</accession>
<evidence type="ECO:0000313" key="2">
    <source>
        <dbReference type="EMBL" id="GFS02173.1"/>
    </source>
</evidence>